<sequence length="1420" mass="157566">MAGVERLHELLEASRKSLSSSEVTSLVDCCMDLLKDNNFRVCQGTLQALSSAAVLSGEHFKLHFNGLVPAVVERLGDGKQPVRDAARQLLVTLMEVSSPTIIVERAGNYAWSHNRWRVREEFARTVTAAIGLFASTELPLQRVILPPVLQLLNDSNYSVREAATSCIEEMYAQAGSQFRDELQRYHLPLPMMKEINSRLEQIQPKVQSTDNRGSSFNSTEMKSSSHRQKRSSPKSKNVPREAFPSAGENDVTEKPVDPIKVYSEKELIREFEKIASTLVPEKDWSVRIVAMQRIEGLVIGGAINYPSFLSLLKQLISPLSTQLADRRSSIVKQACHLLNLLSKELLGDFESCAEIFIPLLFKLVVITVLVIAESADICIKTILRNCKVARVLPRIAICAKNDRNAVLRARCCEYALLVLEYWADASEIQRSADLYEDLIKCCIADAMSEVRATARTCYRMFSKTWPERSRRLFSSFEASIQRTINDEDGIMHKSYPSPSVRERGTQAAQFPRSFSQSTGGMPGYGTSAIVAMDRSATISSGSSLSTGSLVPQRKPSGSERSLESVLHSSKQKVTAIERLLKGANLSERNSSLKRSTSLDLGVDTPSSRDPPFPSAVTSHQLSLRNSALIDTLSSNITRGSTRNVGSMFADFSTRNQHSRNSNKSVYTTNAASTSLSVTPLPYSVRSYERSQEVGSFDGNTAIKLPRRASNLHSEKMYSDVRDSHGGGVPNFQRPLSRKQATSRTTSGRSSFDDNQFFTGEITSYTDGPASLTDALNECLGPSSDWAARVSAFNYLRALLQQGPKGIQEVMQSFDKVMKLFFQHLEDPHHKVAQAALSTLAEIVPACRKQFESYLERTLPHVFSRLIDPKELVRQPSSTTLEVISRTYGTESLLPAFLRSLDEQRSPKAKLAVIEFANNSFNKHSLNSEGSSNGGILKLWLAKLLPLVNDKNTKLKEAAIACIISVYSHFDSVAVLNFIISLPIDEQNVLRRALKQFTPRIEVELINFLQNKKERQRSKSSYDQSDIVGTSSEDGYVGSSKKSSFFGRYSTDSLTNDSARNWSSMQEISNVSGSFGQAVSDEVREQYYPKFDANANSKVISNSKVDDDFTHNVNIPVKNTTLVNPSERSDLGSEFQSSVSSSQLDNSIPVHYEGKQYIGSSILENLQDIESVNPVPCDSNTNPVNGHSLPLLLHQICNGSDENSSSSKHDALKHLIDASKSNDHAIWNKYFNQILTAVLEAVDDTDSSIREMVLSLISEMITHQKDIMKDSIEIVLEKSLNATKDAVVKVSNGAHHCLNIVLSEYDPLRCLALIVPLLVCEDEKMLVTYVNCLSKLVGRFSQEELLAQLPSFLPALLDAFGSQIVDVRKSVVFCLVDIYIMIGKSFLPYLEGLNSQQLRLINLYANRISQARSGTPIDINQ</sequence>
<dbReference type="Pfam" id="PF21040">
    <property type="entry name" value="CEP104-like_TOG"/>
    <property type="match status" value="1"/>
</dbReference>
<feature type="compositionally biased region" description="Polar residues" evidence="6">
    <location>
        <begin position="506"/>
        <end position="519"/>
    </location>
</feature>
<feature type="region of interest" description="Disordered" evidence="6">
    <location>
        <begin position="587"/>
        <end position="618"/>
    </location>
</feature>
<dbReference type="PANTHER" id="PTHR21567:SF9">
    <property type="entry name" value="CLIP-ASSOCIATING PROTEIN"/>
    <property type="match status" value="1"/>
</dbReference>
<feature type="domain" description="TOG" evidence="7">
    <location>
        <begin position="254"/>
        <end position="497"/>
    </location>
</feature>
<evidence type="ECO:0000256" key="1">
    <source>
        <dbReference type="ARBA" id="ARBA00004245"/>
    </source>
</evidence>
<feature type="region of interest" description="Disordered" evidence="6">
    <location>
        <begin position="490"/>
        <end position="521"/>
    </location>
</feature>
<feature type="compositionally biased region" description="Polar residues" evidence="6">
    <location>
        <begin position="204"/>
        <end position="222"/>
    </location>
</feature>
<dbReference type="OrthoDB" id="46159at2759"/>
<feature type="repeat" description="HEAT" evidence="5">
    <location>
        <begin position="67"/>
        <end position="105"/>
    </location>
</feature>
<keyword evidence="2" id="KW-0963">Cytoplasm</keyword>
<feature type="compositionally biased region" description="Basic residues" evidence="6">
    <location>
        <begin position="224"/>
        <end position="233"/>
    </location>
</feature>
<feature type="domain" description="TOG" evidence="7">
    <location>
        <begin position="763"/>
        <end position="1006"/>
    </location>
</feature>
<dbReference type="InterPro" id="IPR016024">
    <property type="entry name" value="ARM-type_fold"/>
</dbReference>
<name>A0A0K9PMT4_ZOSMR</name>
<keyword evidence="9" id="KW-1185">Reference proteome</keyword>
<keyword evidence="4" id="KW-0206">Cytoskeleton</keyword>
<dbReference type="SMART" id="SM01349">
    <property type="entry name" value="TOG"/>
    <property type="match status" value="4"/>
</dbReference>
<evidence type="ECO:0000256" key="6">
    <source>
        <dbReference type="SAM" id="MobiDB-lite"/>
    </source>
</evidence>
<feature type="compositionally biased region" description="Polar residues" evidence="6">
    <location>
        <begin position="587"/>
        <end position="598"/>
    </location>
</feature>
<keyword evidence="3" id="KW-0677">Repeat</keyword>
<dbReference type="SUPFAM" id="SSF48371">
    <property type="entry name" value="ARM repeat"/>
    <property type="match status" value="2"/>
</dbReference>
<feature type="domain" description="TOG" evidence="7">
    <location>
        <begin position="1184"/>
        <end position="1413"/>
    </location>
</feature>
<evidence type="ECO:0000256" key="5">
    <source>
        <dbReference type="PROSITE-ProRule" id="PRU00103"/>
    </source>
</evidence>
<protein>
    <submittedName>
        <fullName evidence="8">CLIP-associating protein</fullName>
    </submittedName>
</protein>
<dbReference type="GO" id="GO:0031110">
    <property type="term" value="P:regulation of microtubule polymerization or depolymerization"/>
    <property type="evidence" value="ECO:0007669"/>
    <property type="project" value="UniProtKB-ARBA"/>
</dbReference>
<feature type="domain" description="TOG" evidence="7">
    <location>
        <begin position="1"/>
        <end position="208"/>
    </location>
</feature>
<accession>A0A0K9PMT4</accession>
<dbReference type="Pfam" id="PF12348">
    <property type="entry name" value="CLASP_N"/>
    <property type="match status" value="2"/>
</dbReference>
<dbReference type="PROSITE" id="PS50077">
    <property type="entry name" value="HEAT_REPEAT"/>
    <property type="match status" value="2"/>
</dbReference>
<dbReference type="GO" id="GO:0000278">
    <property type="term" value="P:mitotic cell cycle"/>
    <property type="evidence" value="ECO:0007669"/>
    <property type="project" value="UniProtKB-ARBA"/>
</dbReference>
<gene>
    <name evidence="8" type="ORF">ZOSMA_20G00130</name>
</gene>
<organism evidence="8 9">
    <name type="scientific">Zostera marina</name>
    <name type="common">Eelgrass</name>
    <dbReference type="NCBI Taxonomy" id="29655"/>
    <lineage>
        <taxon>Eukaryota</taxon>
        <taxon>Viridiplantae</taxon>
        <taxon>Streptophyta</taxon>
        <taxon>Embryophyta</taxon>
        <taxon>Tracheophyta</taxon>
        <taxon>Spermatophyta</taxon>
        <taxon>Magnoliopsida</taxon>
        <taxon>Liliopsida</taxon>
        <taxon>Zosteraceae</taxon>
        <taxon>Zostera</taxon>
    </lineage>
</organism>
<evidence type="ECO:0000259" key="7">
    <source>
        <dbReference type="SMART" id="SM01349"/>
    </source>
</evidence>
<feature type="repeat" description="HEAT" evidence="5">
    <location>
        <begin position="144"/>
        <end position="182"/>
    </location>
</feature>
<dbReference type="OMA" id="KMRHNWL"/>
<evidence type="ECO:0000256" key="2">
    <source>
        <dbReference type="ARBA" id="ARBA00022490"/>
    </source>
</evidence>
<dbReference type="Proteomes" id="UP000036987">
    <property type="component" value="Unassembled WGS sequence"/>
</dbReference>
<evidence type="ECO:0000256" key="4">
    <source>
        <dbReference type="ARBA" id="ARBA00023212"/>
    </source>
</evidence>
<evidence type="ECO:0000313" key="8">
    <source>
        <dbReference type="EMBL" id="KMZ69537.1"/>
    </source>
</evidence>
<dbReference type="InterPro" id="IPR034085">
    <property type="entry name" value="TOG"/>
</dbReference>
<feature type="region of interest" description="Disordered" evidence="6">
    <location>
        <begin position="539"/>
        <end position="568"/>
    </location>
</feature>
<comment type="caution">
    <text evidence="8">The sequence shown here is derived from an EMBL/GenBank/DDBJ whole genome shotgun (WGS) entry which is preliminary data.</text>
</comment>
<dbReference type="GO" id="GO:1902903">
    <property type="term" value="P:regulation of supramolecular fiber organization"/>
    <property type="evidence" value="ECO:0007669"/>
    <property type="project" value="UniProtKB-ARBA"/>
</dbReference>
<feature type="compositionally biased region" description="Low complexity" evidence="6">
    <location>
        <begin position="539"/>
        <end position="549"/>
    </location>
</feature>
<dbReference type="InterPro" id="IPR011989">
    <property type="entry name" value="ARM-like"/>
</dbReference>
<dbReference type="GO" id="GO:0008017">
    <property type="term" value="F:microtubule binding"/>
    <property type="evidence" value="ECO:0000318"/>
    <property type="project" value="GO_Central"/>
</dbReference>
<dbReference type="GO" id="GO:0005881">
    <property type="term" value="C:cytoplasmic microtubule"/>
    <property type="evidence" value="ECO:0000318"/>
    <property type="project" value="GO_Central"/>
</dbReference>
<dbReference type="GO" id="GO:0005819">
    <property type="term" value="C:spindle"/>
    <property type="evidence" value="ECO:0007669"/>
    <property type="project" value="UniProtKB-ARBA"/>
</dbReference>
<dbReference type="GO" id="GO:0000226">
    <property type="term" value="P:microtubule cytoskeleton organization"/>
    <property type="evidence" value="ECO:0000318"/>
    <property type="project" value="GO_Central"/>
</dbReference>
<dbReference type="PANTHER" id="PTHR21567">
    <property type="entry name" value="CLASP"/>
    <property type="match status" value="1"/>
</dbReference>
<dbReference type="EMBL" id="LFYR01000757">
    <property type="protein sequence ID" value="KMZ69537.1"/>
    <property type="molecule type" value="Genomic_DNA"/>
</dbReference>
<dbReference type="InterPro" id="IPR024395">
    <property type="entry name" value="CLASP_N_dom"/>
</dbReference>
<feature type="region of interest" description="Disordered" evidence="6">
    <location>
        <begin position="720"/>
        <end position="753"/>
    </location>
</feature>
<dbReference type="Gene3D" id="1.25.10.10">
    <property type="entry name" value="Leucine-rich Repeat Variant"/>
    <property type="match status" value="4"/>
</dbReference>
<dbReference type="FunFam" id="1.25.10.10:FF:000580">
    <property type="entry name" value="Protein peg1"/>
    <property type="match status" value="1"/>
</dbReference>
<evidence type="ECO:0000313" key="9">
    <source>
        <dbReference type="Proteomes" id="UP000036987"/>
    </source>
</evidence>
<dbReference type="STRING" id="29655.A0A0K9PMT4"/>
<feature type="region of interest" description="Disordered" evidence="6">
    <location>
        <begin position="204"/>
        <end position="253"/>
    </location>
</feature>
<dbReference type="InterPro" id="IPR021133">
    <property type="entry name" value="HEAT_type_2"/>
</dbReference>
<comment type="subcellular location">
    <subcellularLocation>
        <location evidence="1">Cytoplasm</location>
        <location evidence="1">Cytoskeleton</location>
    </subcellularLocation>
</comment>
<proteinExistence type="predicted"/>
<feature type="compositionally biased region" description="Polar residues" evidence="6">
    <location>
        <begin position="738"/>
        <end position="753"/>
    </location>
</feature>
<reference evidence="9" key="1">
    <citation type="journal article" date="2016" name="Nature">
        <title>The genome of the seagrass Zostera marina reveals angiosperm adaptation to the sea.</title>
        <authorList>
            <person name="Olsen J.L."/>
            <person name="Rouze P."/>
            <person name="Verhelst B."/>
            <person name="Lin Y.-C."/>
            <person name="Bayer T."/>
            <person name="Collen J."/>
            <person name="Dattolo E."/>
            <person name="De Paoli E."/>
            <person name="Dittami S."/>
            <person name="Maumus F."/>
            <person name="Michel G."/>
            <person name="Kersting A."/>
            <person name="Lauritano C."/>
            <person name="Lohaus R."/>
            <person name="Toepel M."/>
            <person name="Tonon T."/>
            <person name="Vanneste K."/>
            <person name="Amirebrahimi M."/>
            <person name="Brakel J."/>
            <person name="Bostroem C."/>
            <person name="Chovatia M."/>
            <person name="Grimwood J."/>
            <person name="Jenkins J.W."/>
            <person name="Jueterbock A."/>
            <person name="Mraz A."/>
            <person name="Stam W.T."/>
            <person name="Tice H."/>
            <person name="Bornberg-Bauer E."/>
            <person name="Green P.J."/>
            <person name="Pearson G.A."/>
            <person name="Procaccini G."/>
            <person name="Duarte C.M."/>
            <person name="Schmutz J."/>
            <person name="Reusch T.B.H."/>
            <person name="Van de Peer Y."/>
        </authorList>
    </citation>
    <scope>NUCLEOTIDE SEQUENCE [LARGE SCALE GENOMIC DNA]</scope>
    <source>
        <strain evidence="9">cv. Finnish</strain>
    </source>
</reference>
<evidence type="ECO:0000256" key="3">
    <source>
        <dbReference type="ARBA" id="ARBA00022737"/>
    </source>
</evidence>